<dbReference type="RefSeq" id="WP_241969181.1">
    <property type="nucleotide sequence ID" value="NZ_SGWW01000003.1"/>
</dbReference>
<dbReference type="EMBL" id="SGWW01000003">
    <property type="protein sequence ID" value="RZS56226.1"/>
    <property type="molecule type" value="Genomic_DNA"/>
</dbReference>
<name>A0A4Q7LN99_9MICO</name>
<evidence type="ECO:0000256" key="2">
    <source>
        <dbReference type="SAM" id="SignalP"/>
    </source>
</evidence>
<evidence type="ECO:0000313" key="3">
    <source>
        <dbReference type="EMBL" id="RZS56226.1"/>
    </source>
</evidence>
<feature type="transmembrane region" description="Helical" evidence="1">
    <location>
        <begin position="628"/>
        <end position="651"/>
    </location>
</feature>
<dbReference type="InterPro" id="IPR046112">
    <property type="entry name" value="DUF6049"/>
</dbReference>
<dbReference type="Pfam" id="PF19516">
    <property type="entry name" value="DUF6049"/>
    <property type="match status" value="1"/>
</dbReference>
<evidence type="ECO:0008006" key="5">
    <source>
        <dbReference type="Google" id="ProtNLM"/>
    </source>
</evidence>
<reference evidence="3 4" key="1">
    <citation type="journal article" date="2015" name="Stand. Genomic Sci.">
        <title>Genomic Encyclopedia of Bacterial and Archaeal Type Strains, Phase III: the genomes of soil and plant-associated and newly described type strains.</title>
        <authorList>
            <person name="Whitman W.B."/>
            <person name="Woyke T."/>
            <person name="Klenk H.P."/>
            <person name="Zhou Y."/>
            <person name="Lilburn T.G."/>
            <person name="Beck B.J."/>
            <person name="De Vos P."/>
            <person name="Vandamme P."/>
            <person name="Eisen J.A."/>
            <person name="Garrity G."/>
            <person name="Hugenholtz P."/>
            <person name="Kyrpides N.C."/>
        </authorList>
    </citation>
    <scope>NUCLEOTIDE SEQUENCE [LARGE SCALE GENOMIC DNA]</scope>
    <source>
        <strain evidence="3 4">CV2</strain>
    </source>
</reference>
<evidence type="ECO:0000313" key="4">
    <source>
        <dbReference type="Proteomes" id="UP000293519"/>
    </source>
</evidence>
<comment type="caution">
    <text evidence="3">The sequence shown here is derived from an EMBL/GenBank/DDBJ whole genome shotgun (WGS) entry which is preliminary data.</text>
</comment>
<sequence>MPALGGTRHAVSIGLVATLVGALAISATLPANASTVSDSSPPDNAAGVVTVVAAPENSGVLGDGAPLSVRVTIANGTDEAVDNATARLHLDLAPLAGADSVRQWLSSDQPPSIGVVATGPVVDIAPGATAVATLTLPAEAIDLAGQFGARAIGVSIVDSAGENIAFDRSAIVGQPSGTSAPSAGFVVIAPVIAPDARGRYLSAEQLTALAAPNGTLPRAIEAAETGAVALGIDPRIIASVRGLGAAAPEGAVAALERLDEAGPETFALRWSDADPLAAVGSLETASPPVLGAGSDVLGDNGAASATLDQLTDWPHTLSDWVWPADGTLGPDAVAPLAAEGVGTVLAHASDVVGGVGLVRALDSGLRAVVSDPVATAAVRNAAASTSLHDRRAAVAEISALLASSPSLTTPLVALAERTAAPTPQLTGVVSDVLALPWARSGSLGPATSPGTAASDTAITDDNRLERIPLDTLLEVERGDAEFSRIAVDPAPLLADRRLDLLDSIALGGENIVAAETRYRAQSDALRSAVQVAESATINLLAERTSLPVTVQNGLPVPVTVYVAVEPVTGQLRVENPRVETTVPAASQVRALVPVQSLVNGDVDIRVSIRAADGATIGSTIEVPLNLQAGWETTGTIAIGAVIAILFALGLVRDIRRRREQRTPKETSSP</sequence>
<evidence type="ECO:0000256" key="1">
    <source>
        <dbReference type="SAM" id="Phobius"/>
    </source>
</evidence>
<keyword evidence="1" id="KW-0472">Membrane</keyword>
<keyword evidence="2" id="KW-0732">Signal</keyword>
<dbReference type="Proteomes" id="UP000293519">
    <property type="component" value="Unassembled WGS sequence"/>
</dbReference>
<organism evidence="3 4">
    <name type="scientific">Microcella putealis</name>
    <dbReference type="NCBI Taxonomy" id="337005"/>
    <lineage>
        <taxon>Bacteria</taxon>
        <taxon>Bacillati</taxon>
        <taxon>Actinomycetota</taxon>
        <taxon>Actinomycetes</taxon>
        <taxon>Micrococcales</taxon>
        <taxon>Microbacteriaceae</taxon>
        <taxon>Microcella</taxon>
    </lineage>
</organism>
<proteinExistence type="predicted"/>
<keyword evidence="4" id="KW-1185">Reference proteome</keyword>
<keyword evidence="1" id="KW-1133">Transmembrane helix</keyword>
<protein>
    <recommendedName>
        <fullName evidence="5">2-oxoglutarate dehydrogenase</fullName>
    </recommendedName>
</protein>
<accession>A0A4Q7LN99</accession>
<gene>
    <name evidence="3" type="ORF">EV141_1679</name>
</gene>
<feature type="chain" id="PRO_5020245892" description="2-oxoglutarate dehydrogenase" evidence="2">
    <location>
        <begin position="34"/>
        <end position="669"/>
    </location>
</feature>
<keyword evidence="1" id="KW-0812">Transmembrane</keyword>
<dbReference type="AlphaFoldDB" id="A0A4Q7LN99"/>
<feature type="signal peptide" evidence="2">
    <location>
        <begin position="1"/>
        <end position="33"/>
    </location>
</feature>